<comment type="similarity">
    <text evidence="2">Belongs to the WD repeat SWD2 family.</text>
</comment>
<dbReference type="InterPro" id="IPR001680">
    <property type="entry name" value="WD40_rpt"/>
</dbReference>
<dbReference type="InterPro" id="IPR015943">
    <property type="entry name" value="WD40/YVTN_repeat-like_dom_sf"/>
</dbReference>
<organism evidence="7 8">
    <name type="scientific">Malassezia japonica</name>
    <dbReference type="NCBI Taxonomy" id="223818"/>
    <lineage>
        <taxon>Eukaryota</taxon>
        <taxon>Fungi</taxon>
        <taxon>Dikarya</taxon>
        <taxon>Basidiomycota</taxon>
        <taxon>Ustilaginomycotina</taxon>
        <taxon>Malasseziomycetes</taxon>
        <taxon>Malasseziales</taxon>
        <taxon>Malasseziaceae</taxon>
        <taxon>Malassezia</taxon>
    </lineage>
</organism>
<dbReference type="Pfam" id="PF00400">
    <property type="entry name" value="WD40"/>
    <property type="match status" value="3"/>
</dbReference>
<comment type="subcellular location">
    <subcellularLocation>
        <location evidence="1">Nucleus</location>
    </subcellularLocation>
</comment>
<evidence type="ECO:0000256" key="1">
    <source>
        <dbReference type="ARBA" id="ARBA00004123"/>
    </source>
</evidence>
<keyword evidence="8" id="KW-1185">Reference proteome</keyword>
<dbReference type="PROSITE" id="PS50082">
    <property type="entry name" value="WD_REPEATS_2"/>
    <property type="match status" value="1"/>
</dbReference>
<evidence type="ECO:0000256" key="4">
    <source>
        <dbReference type="ARBA" id="ARBA00022737"/>
    </source>
</evidence>
<proteinExistence type="inferred from homology"/>
<dbReference type="GeneID" id="85224473"/>
<dbReference type="PANTHER" id="PTHR19861:SF0">
    <property type="entry name" value="WD REPEAT-CONTAINING PROTEIN 82"/>
    <property type="match status" value="1"/>
</dbReference>
<dbReference type="SMART" id="SM00320">
    <property type="entry name" value="WD40"/>
    <property type="match status" value="4"/>
</dbReference>
<dbReference type="Proteomes" id="UP001217754">
    <property type="component" value="Chromosome 1"/>
</dbReference>
<sequence>MSDQRTAPTAGVPSGSLALSLGLVDSFKPAKVFHEFVQPDCQVTSVDYDDRGEMCVTASNDETIQLYNCRAGRHTKTLYSKKYGVYLARFTHRASAIIYASTKEDDTIRYHSLHDNKYLQYFRGHKRRVVSLEMSPVDDTFLSGAVDDAVRLWDLRSPAAQGHLRVQGHPVVAYDPTGAVFAVALNERNVVLLYDVRKFDHSPFLTITIDDTAALSQVSMPPRVPVITHLSFNQSGQFILAGTAGDVHYVVDSFSGKVLWRLVGHLGLEQASGGGVGMVPQAGISGQEVCWTPDGKMVISGSANGQLCIWAMPEQIPTSPKTLQPSAMLNGHEGPARVVAFNPKCAQLCTAGAQVALWLPDLEGVAE</sequence>
<feature type="repeat" description="WD" evidence="6">
    <location>
        <begin position="122"/>
        <end position="157"/>
    </location>
</feature>
<keyword evidence="4" id="KW-0677">Repeat</keyword>
<dbReference type="PANTHER" id="PTHR19861">
    <property type="entry name" value="WD40 REPEAT PROTEIN SWD2"/>
    <property type="match status" value="1"/>
</dbReference>
<dbReference type="GO" id="GO:0048188">
    <property type="term" value="C:Set1C/COMPASS complex"/>
    <property type="evidence" value="ECO:0007669"/>
    <property type="project" value="TreeGrafter"/>
</dbReference>
<dbReference type="FunFam" id="2.130.10.10:FF:001194">
    <property type="entry name" value="Unplaced genomic scaffold supercont1.1, whole genome shotgun sequence"/>
    <property type="match status" value="1"/>
</dbReference>
<dbReference type="InterPro" id="IPR036322">
    <property type="entry name" value="WD40_repeat_dom_sf"/>
</dbReference>
<accession>A0AAF0EZX4</accession>
<keyword evidence="3 6" id="KW-0853">WD repeat</keyword>
<dbReference type="GO" id="GO:0016070">
    <property type="term" value="P:RNA metabolic process"/>
    <property type="evidence" value="ECO:0007669"/>
    <property type="project" value="UniProtKB-ARBA"/>
</dbReference>
<keyword evidence="5" id="KW-0539">Nucleus</keyword>
<dbReference type="EMBL" id="CP119958">
    <property type="protein sequence ID" value="WFD37877.1"/>
    <property type="molecule type" value="Genomic_DNA"/>
</dbReference>
<evidence type="ECO:0000313" key="7">
    <source>
        <dbReference type="EMBL" id="WFD37877.1"/>
    </source>
</evidence>
<gene>
    <name evidence="7" type="ORF">MJAP1_000824</name>
</gene>
<reference evidence="7" key="1">
    <citation type="submission" date="2023-03" db="EMBL/GenBank/DDBJ databases">
        <title>Mating type loci evolution in Malassezia.</title>
        <authorList>
            <person name="Coelho M.A."/>
        </authorList>
    </citation>
    <scope>NUCLEOTIDE SEQUENCE</scope>
    <source>
        <strain evidence="7">CBS 9431</strain>
    </source>
</reference>
<name>A0AAF0EZX4_9BASI</name>
<evidence type="ECO:0000256" key="5">
    <source>
        <dbReference type="ARBA" id="ARBA00023242"/>
    </source>
</evidence>
<dbReference type="SUPFAM" id="SSF50978">
    <property type="entry name" value="WD40 repeat-like"/>
    <property type="match status" value="1"/>
</dbReference>
<dbReference type="PROSITE" id="PS50294">
    <property type="entry name" value="WD_REPEATS_REGION"/>
    <property type="match status" value="1"/>
</dbReference>
<dbReference type="GO" id="GO:0003682">
    <property type="term" value="F:chromatin binding"/>
    <property type="evidence" value="ECO:0007669"/>
    <property type="project" value="TreeGrafter"/>
</dbReference>
<evidence type="ECO:0000313" key="8">
    <source>
        <dbReference type="Proteomes" id="UP001217754"/>
    </source>
</evidence>
<evidence type="ECO:0000256" key="3">
    <source>
        <dbReference type="ARBA" id="ARBA00022574"/>
    </source>
</evidence>
<dbReference type="AlphaFoldDB" id="A0AAF0EZX4"/>
<evidence type="ECO:0000256" key="6">
    <source>
        <dbReference type="PROSITE-ProRule" id="PRU00221"/>
    </source>
</evidence>
<dbReference type="RefSeq" id="XP_060120774.1">
    <property type="nucleotide sequence ID" value="XM_060264791.1"/>
</dbReference>
<dbReference type="InterPro" id="IPR037867">
    <property type="entry name" value="Swd2/WDR82"/>
</dbReference>
<protein>
    <submittedName>
        <fullName evidence="7">Uncharacterized protein</fullName>
    </submittedName>
</protein>
<evidence type="ECO:0000256" key="2">
    <source>
        <dbReference type="ARBA" id="ARBA00005616"/>
    </source>
</evidence>
<dbReference type="Gene3D" id="2.130.10.10">
    <property type="entry name" value="YVTN repeat-like/Quinoprotein amine dehydrogenase"/>
    <property type="match status" value="2"/>
</dbReference>